<proteinExistence type="predicted"/>
<accession>A0A9Q0EF74</accession>
<protein>
    <submittedName>
        <fullName evidence="1">Uncharacterized protein</fullName>
    </submittedName>
</protein>
<reference evidence="1" key="1">
    <citation type="submission" date="2022-07" db="EMBL/GenBank/DDBJ databases">
        <title>Chromosome-level genome of Muraenolepis orangiensis.</title>
        <authorList>
            <person name="Kim J."/>
        </authorList>
    </citation>
    <scope>NUCLEOTIDE SEQUENCE</scope>
    <source>
        <strain evidence="1">KU_S4_2022</strain>
        <tissue evidence="1">Muscle</tissue>
    </source>
</reference>
<name>A0A9Q0EF74_9TELE</name>
<evidence type="ECO:0000313" key="2">
    <source>
        <dbReference type="Proteomes" id="UP001148018"/>
    </source>
</evidence>
<keyword evidence="2" id="KW-1185">Reference proteome</keyword>
<gene>
    <name evidence="1" type="ORF">NHX12_029198</name>
</gene>
<organism evidence="1 2">
    <name type="scientific">Muraenolepis orangiensis</name>
    <name type="common">Patagonian moray cod</name>
    <dbReference type="NCBI Taxonomy" id="630683"/>
    <lineage>
        <taxon>Eukaryota</taxon>
        <taxon>Metazoa</taxon>
        <taxon>Chordata</taxon>
        <taxon>Craniata</taxon>
        <taxon>Vertebrata</taxon>
        <taxon>Euteleostomi</taxon>
        <taxon>Actinopterygii</taxon>
        <taxon>Neopterygii</taxon>
        <taxon>Teleostei</taxon>
        <taxon>Neoteleostei</taxon>
        <taxon>Acanthomorphata</taxon>
        <taxon>Zeiogadaria</taxon>
        <taxon>Gadariae</taxon>
        <taxon>Gadiformes</taxon>
        <taxon>Muraenolepidoidei</taxon>
        <taxon>Muraenolepididae</taxon>
        <taxon>Muraenolepis</taxon>
    </lineage>
</organism>
<sequence>MFLRRGEKGDVKASVPSARSMLLSPCERSHLSVHILCLETHRPPDGHKTLVCLLADSLSVSKRRLHSIATYRSLAQTAGRITQRCCLDGRTSAVSRTKDVRTPCFYLKPRCCSSNLVLQSGNLPRLAVQPRSLTSLCDHAASPRSTSTQPHLAVRPRSLTSLYDHAASPRCTTTQPHLAVRPRSLTSLYDHAASPRCTTTQPHLAVRPPSLTSLYDHAASPHCMSSLTSLYEQPHLAL</sequence>
<dbReference type="AlphaFoldDB" id="A0A9Q0EF74"/>
<dbReference type="EMBL" id="JANIIK010000044">
    <property type="protein sequence ID" value="KAJ3604458.1"/>
    <property type="molecule type" value="Genomic_DNA"/>
</dbReference>
<dbReference type="Proteomes" id="UP001148018">
    <property type="component" value="Unassembled WGS sequence"/>
</dbReference>
<evidence type="ECO:0000313" key="1">
    <source>
        <dbReference type="EMBL" id="KAJ3604458.1"/>
    </source>
</evidence>
<comment type="caution">
    <text evidence="1">The sequence shown here is derived from an EMBL/GenBank/DDBJ whole genome shotgun (WGS) entry which is preliminary data.</text>
</comment>